<dbReference type="STRING" id="272844.PAB1967"/>
<dbReference type="CDD" id="cd01937">
    <property type="entry name" value="ribokinase_group_D"/>
    <property type="match status" value="1"/>
</dbReference>
<sequence length="261" mass="28684">MKFAIIGNLTIDIVNGKKKPGGGAYYSGLILSKHTGVTIYTKIGDDYPKKWLEEISSYAEVVAFKGSSTTMYELFYSGEGRVIKALSPGDKISADELSTISEEKVIINPVAGEIGEGDVLIFKKPCLDLQGFVRELRKDGLVTLKEIDGEFLENASIVHSSTEEFRMVKNLKLPDVLAVTNGSEEGVVITRKGKITFKPRKVDVKDPTGAGDAFLALLSYGINRYNELKRALEFALDETAKFLKLGLRSYLEDRDDEASIG</sequence>
<dbReference type="PATRIC" id="fig|272844.11.peg.622"/>
<protein>
    <submittedName>
        <fullName evidence="2">Carbohydrate kinase, PfkB family</fullName>
    </submittedName>
</protein>
<reference evidence="2" key="3">
    <citation type="journal article" date="2001" name="Genome Res.">
        <title>Genome evolution at the genus level: comparison of three complete genomes of hyperthermophilic archaea.</title>
        <authorList>
            <person name="Lecompte O."/>
            <person name="Ripp R."/>
            <person name="Puzos-Barbe V."/>
            <person name="Duprat S."/>
            <person name="Heilig R."/>
            <person name="Dietrich J."/>
            <person name="Thierry J.C."/>
            <person name="Poch O."/>
        </authorList>
    </citation>
    <scope>NUCLEOTIDE SEQUENCE</scope>
    <source>
        <strain evidence="2">Orsay</strain>
    </source>
</reference>
<feature type="domain" description="Carbohydrate kinase PfkB" evidence="1">
    <location>
        <begin position="169"/>
        <end position="235"/>
    </location>
</feature>
<dbReference type="Gene3D" id="3.40.1190.20">
    <property type="match status" value="1"/>
</dbReference>
<reference evidence="3 5" key="5">
    <citation type="journal article" date="2012" name="Curr. Microbiol.">
        <title>Re-annotation of two hyperthermophilic archaea Pyrococcus abyssi GE5 and Pyrococcus furiosus DSM 3638.</title>
        <authorList>
            <person name="Gao J."/>
            <person name="Wang J."/>
        </authorList>
    </citation>
    <scope>GENOME REANNOTATION</scope>
    <source>
        <strain evidence="3">GE5</strain>
        <strain evidence="5">GE5 / Orsay</strain>
    </source>
</reference>
<reference evidence="2" key="2">
    <citation type="journal article" date="2000" name="J. Mol. Biol.">
        <title>Archaeal homologs of eukaryotic methylation guide small nucleolar RNAs: lessons from the Pyrococcus genomes.</title>
        <authorList>
            <person name="Gaspin C."/>
            <person name="Cavaille J."/>
            <person name="Erauso G."/>
        </authorList>
    </citation>
    <scope>NUCLEOTIDE SEQUENCE</scope>
    <source>
        <strain evidence="2">Orsay</strain>
    </source>
</reference>
<dbReference type="EMBL" id="AJ248284">
    <property type="protein sequence ID" value="CAB49506.1"/>
    <property type="molecule type" value="Genomic_DNA"/>
</dbReference>
<keyword evidence="2" id="KW-0808">Transferase</keyword>
<dbReference type="InterPro" id="IPR016831">
    <property type="entry name" value="PPi-dep_kinase"/>
</dbReference>
<evidence type="ECO:0000259" key="1">
    <source>
        <dbReference type="Pfam" id="PF00294"/>
    </source>
</evidence>
<dbReference type="eggNOG" id="arCOG00016">
    <property type="taxonomic scope" value="Archaea"/>
</dbReference>
<dbReference type="SUPFAM" id="SSF53613">
    <property type="entry name" value="Ribokinase-like"/>
    <property type="match status" value="1"/>
</dbReference>
<evidence type="ECO:0000313" key="3">
    <source>
        <dbReference type="EMBL" id="CCE69976.1"/>
    </source>
</evidence>
<keyword evidence="4" id="KW-1185">Reference proteome</keyword>
<name>Q9V145_PYRAB</name>
<proteinExistence type="predicted"/>
<gene>
    <name evidence="2" type="ordered locus">PAB1967</name>
</gene>
<dbReference type="GO" id="GO:0016301">
    <property type="term" value="F:kinase activity"/>
    <property type="evidence" value="ECO:0007669"/>
    <property type="project" value="UniProtKB-KW"/>
</dbReference>
<evidence type="ECO:0000313" key="4">
    <source>
        <dbReference type="Proteomes" id="UP000000810"/>
    </source>
</evidence>
<evidence type="ECO:0000313" key="5">
    <source>
        <dbReference type="Proteomes" id="UP000009139"/>
    </source>
</evidence>
<organism evidence="2 4">
    <name type="scientific">Pyrococcus abyssi (strain GE5 / Orsay)</name>
    <dbReference type="NCBI Taxonomy" id="272844"/>
    <lineage>
        <taxon>Archaea</taxon>
        <taxon>Methanobacteriati</taxon>
        <taxon>Methanobacteriota</taxon>
        <taxon>Thermococci</taxon>
        <taxon>Thermococcales</taxon>
        <taxon>Thermococcaceae</taxon>
        <taxon>Pyrococcus</taxon>
    </lineage>
</organism>
<dbReference type="AlphaFoldDB" id="Q9V145"/>
<dbReference type="Proteomes" id="UP000009139">
    <property type="component" value="Chromosome"/>
</dbReference>
<evidence type="ECO:0000313" key="2">
    <source>
        <dbReference type="EMBL" id="CAB49506.1"/>
    </source>
</evidence>
<dbReference type="PIR" id="C75178">
    <property type="entry name" value="C75178"/>
</dbReference>
<dbReference type="EMBL" id="HE613800">
    <property type="protein sequence ID" value="CCE69976.1"/>
    <property type="molecule type" value="Genomic_DNA"/>
</dbReference>
<dbReference type="InterPro" id="IPR011611">
    <property type="entry name" value="PfkB_dom"/>
</dbReference>
<dbReference type="InterPro" id="IPR029056">
    <property type="entry name" value="Ribokinase-like"/>
</dbReference>
<keyword evidence="2" id="KW-0418">Kinase</keyword>
<dbReference type="HOGENOM" id="CLU_065902_3_1_2"/>
<reference evidence="2 4" key="4">
    <citation type="journal article" date="2003" name="Mol. Microbiol.">
        <title>An integrated analysis of the genome of the hyperthermophilic archaeon Pyrococcus abyssi.</title>
        <authorList>
            <person name="Cohen G."/>
            <person name="Barbe V."/>
            <person name="Flament D."/>
            <person name="Galperin M."/>
            <person name="Heilig R."/>
            <person name="Ripp R."/>
            <person name="Lecompte O."/>
            <person name="Prieur D."/>
            <person name="Poch O."/>
            <person name="Quellerou J."/>
            <person name="Thierry J.C."/>
            <person name="Van der Oost J."/>
            <person name="Weissenbach J."/>
            <person name="Zivanovic Y."/>
            <person name="Forterre P."/>
        </authorList>
    </citation>
    <scope>NUCLEOTIDE SEQUENCE [LARGE SCALE GENOMIC DNA]</scope>
    <source>
        <strain evidence="4">GE5 / Orsay</strain>
        <strain evidence="2">Orsay</strain>
    </source>
</reference>
<dbReference type="RefSeq" id="WP_010867708.1">
    <property type="nucleotide sequence ID" value="NC_000868.1"/>
</dbReference>
<reference evidence="2" key="1">
    <citation type="submission" date="1999-07" db="EMBL/GenBank/DDBJ databases">
        <authorList>
            <person name="Genoscope"/>
        </authorList>
    </citation>
    <scope>NUCLEOTIDE SEQUENCE</scope>
    <source>
        <strain evidence="2">Orsay</strain>
    </source>
</reference>
<dbReference type="Pfam" id="PF00294">
    <property type="entry name" value="PfkB"/>
    <property type="match status" value="1"/>
</dbReference>
<accession>Q9V145</accession>
<dbReference type="Proteomes" id="UP000000810">
    <property type="component" value="Chromosome"/>
</dbReference>
<dbReference type="KEGG" id="pab:PAB1967"/>
<dbReference type="OrthoDB" id="26949at2157"/>